<dbReference type="AlphaFoldDB" id="A0AAD7PKC6"/>
<protein>
    <submittedName>
        <fullName evidence="1">Uncharacterized protein</fullName>
    </submittedName>
</protein>
<reference evidence="1" key="1">
    <citation type="journal article" date="2023" name="Science">
        <title>Elucidation of the pathway for biosynthesis of saponin adjuvants from the soapbark tree.</title>
        <authorList>
            <person name="Reed J."/>
            <person name="Orme A."/>
            <person name="El-Demerdash A."/>
            <person name="Owen C."/>
            <person name="Martin L.B.B."/>
            <person name="Misra R.C."/>
            <person name="Kikuchi S."/>
            <person name="Rejzek M."/>
            <person name="Martin A.C."/>
            <person name="Harkess A."/>
            <person name="Leebens-Mack J."/>
            <person name="Louveau T."/>
            <person name="Stephenson M.J."/>
            <person name="Osbourn A."/>
        </authorList>
    </citation>
    <scope>NUCLEOTIDE SEQUENCE</scope>
    <source>
        <strain evidence="1">S10</strain>
    </source>
</reference>
<gene>
    <name evidence="1" type="ORF">O6P43_019063</name>
</gene>
<dbReference type="Proteomes" id="UP001163823">
    <property type="component" value="Chromosome 8"/>
</dbReference>
<dbReference type="EMBL" id="JARAOO010000008">
    <property type="protein sequence ID" value="KAJ7958317.1"/>
    <property type="molecule type" value="Genomic_DNA"/>
</dbReference>
<dbReference type="KEGG" id="qsa:O6P43_019063"/>
<keyword evidence="2" id="KW-1185">Reference proteome</keyword>
<evidence type="ECO:0000313" key="1">
    <source>
        <dbReference type="EMBL" id="KAJ7958317.1"/>
    </source>
</evidence>
<organism evidence="1 2">
    <name type="scientific">Quillaja saponaria</name>
    <name type="common">Soap bark tree</name>
    <dbReference type="NCBI Taxonomy" id="32244"/>
    <lineage>
        <taxon>Eukaryota</taxon>
        <taxon>Viridiplantae</taxon>
        <taxon>Streptophyta</taxon>
        <taxon>Embryophyta</taxon>
        <taxon>Tracheophyta</taxon>
        <taxon>Spermatophyta</taxon>
        <taxon>Magnoliopsida</taxon>
        <taxon>eudicotyledons</taxon>
        <taxon>Gunneridae</taxon>
        <taxon>Pentapetalae</taxon>
        <taxon>rosids</taxon>
        <taxon>fabids</taxon>
        <taxon>Fabales</taxon>
        <taxon>Quillajaceae</taxon>
        <taxon>Quillaja</taxon>
    </lineage>
</organism>
<evidence type="ECO:0000313" key="2">
    <source>
        <dbReference type="Proteomes" id="UP001163823"/>
    </source>
</evidence>
<name>A0AAD7PKC6_QUISA</name>
<proteinExistence type="predicted"/>
<comment type="caution">
    <text evidence="1">The sequence shown here is derived from an EMBL/GenBank/DDBJ whole genome shotgun (WGS) entry which is preliminary data.</text>
</comment>
<accession>A0AAD7PKC6</accession>
<sequence>MHLHTATETAAATGLQLLLLSNLGWKVGNVQSLFRERKSKQERVCHGPHSPTGSSARLPGGVSLLIPVGSVSVSLYSHYAHI</sequence>